<dbReference type="InterPro" id="IPR005119">
    <property type="entry name" value="LysR_subst-bd"/>
</dbReference>
<reference evidence="6" key="1">
    <citation type="submission" date="2023-02" db="EMBL/GenBank/DDBJ databases">
        <title>Description of Herbaspirillum huttiense subsp. nephrolepsisexaltata and Herbaspirillum huttiense subsp. lycopersicon.</title>
        <authorList>
            <person name="Poudel M."/>
            <person name="Sharma A."/>
            <person name="Goss E."/>
            <person name="Tapia J.H."/>
            <person name="Harmon C.M."/>
            <person name="Jones J.B."/>
        </authorList>
    </citation>
    <scope>NUCLEOTIDE SEQUENCE</scope>
    <source>
        <strain evidence="6">NC40101</strain>
    </source>
</reference>
<dbReference type="PANTHER" id="PTHR30419:SF8">
    <property type="entry name" value="NITROGEN ASSIMILATION TRANSCRIPTIONAL ACTIVATOR-RELATED"/>
    <property type="match status" value="1"/>
</dbReference>
<dbReference type="PROSITE" id="PS50931">
    <property type="entry name" value="HTH_LYSR"/>
    <property type="match status" value="1"/>
</dbReference>
<name>A0AAE4K602_9BURK</name>
<dbReference type="InterPro" id="IPR000847">
    <property type="entry name" value="LysR_HTH_N"/>
</dbReference>
<evidence type="ECO:0000256" key="2">
    <source>
        <dbReference type="ARBA" id="ARBA00023015"/>
    </source>
</evidence>
<evidence type="ECO:0000256" key="4">
    <source>
        <dbReference type="ARBA" id="ARBA00023163"/>
    </source>
</evidence>
<sequence length="304" mass="33415">MGETLNDHRIAYLHEAVRSGSVRAAADALDIAPSAVSRQISLLEQELAVPLIERHKRGVSPTEAGALLLEYYREQRSHQSDVLAKLQEIRGLKRGSINIIMGEGFISDMVSGPIKQFCKKYPEISLVLDLAGTNEVVSAVAADEAEIGLVFNPPVEAKIVSRAVARQPMYAIVGRQFPLLGKVESVTLRELAAYPMALTHLAYGTRQLVEAATLIEKTRLTPTITTNSIAILKHFVKSELGFTLLPLFAVTTELAARELYAIPVRNTLLTRSEAHLITRTGRQLSTAANRLLQHLSTRMKAFQD</sequence>
<feature type="domain" description="HTH lysR-type" evidence="5">
    <location>
        <begin position="12"/>
        <end position="62"/>
    </location>
</feature>
<evidence type="ECO:0000313" key="6">
    <source>
        <dbReference type="EMBL" id="MDT0335372.1"/>
    </source>
</evidence>
<evidence type="ECO:0000259" key="5">
    <source>
        <dbReference type="PROSITE" id="PS50931"/>
    </source>
</evidence>
<dbReference type="AlphaFoldDB" id="A0AAE4K602"/>
<dbReference type="Pfam" id="PF03466">
    <property type="entry name" value="LysR_substrate"/>
    <property type="match status" value="1"/>
</dbReference>
<evidence type="ECO:0000256" key="1">
    <source>
        <dbReference type="ARBA" id="ARBA00009437"/>
    </source>
</evidence>
<organism evidence="6">
    <name type="scientific">Herbaspirillum huttiense subsp. nephrolepidis</name>
    <dbReference type="NCBI Taxonomy" id="3075126"/>
    <lineage>
        <taxon>Bacteria</taxon>
        <taxon>Pseudomonadati</taxon>
        <taxon>Pseudomonadota</taxon>
        <taxon>Betaproteobacteria</taxon>
        <taxon>Burkholderiales</taxon>
        <taxon>Oxalobacteraceae</taxon>
        <taxon>Herbaspirillum</taxon>
    </lineage>
</organism>
<dbReference type="EMBL" id="JAVRAA010000001">
    <property type="protein sequence ID" value="MDT0335372.1"/>
    <property type="molecule type" value="Genomic_DNA"/>
</dbReference>
<dbReference type="GO" id="GO:0005829">
    <property type="term" value="C:cytosol"/>
    <property type="evidence" value="ECO:0007669"/>
    <property type="project" value="TreeGrafter"/>
</dbReference>
<dbReference type="Pfam" id="PF00126">
    <property type="entry name" value="HTH_1"/>
    <property type="match status" value="1"/>
</dbReference>
<proteinExistence type="inferred from homology"/>
<keyword evidence="2" id="KW-0805">Transcription regulation</keyword>
<dbReference type="PANTHER" id="PTHR30419">
    <property type="entry name" value="HTH-TYPE TRANSCRIPTIONAL REGULATOR YBHD"/>
    <property type="match status" value="1"/>
</dbReference>
<keyword evidence="3" id="KW-0238">DNA-binding</keyword>
<comment type="similarity">
    <text evidence="1">Belongs to the LysR transcriptional regulatory family.</text>
</comment>
<dbReference type="InterPro" id="IPR050950">
    <property type="entry name" value="HTH-type_LysR_regulators"/>
</dbReference>
<evidence type="ECO:0000256" key="3">
    <source>
        <dbReference type="ARBA" id="ARBA00023125"/>
    </source>
</evidence>
<dbReference type="GO" id="GO:0003700">
    <property type="term" value="F:DNA-binding transcription factor activity"/>
    <property type="evidence" value="ECO:0007669"/>
    <property type="project" value="InterPro"/>
</dbReference>
<dbReference type="SUPFAM" id="SSF46785">
    <property type="entry name" value="Winged helix' DNA-binding domain"/>
    <property type="match status" value="1"/>
</dbReference>
<gene>
    <name evidence="6" type="ORF">RJN63_00920</name>
</gene>
<dbReference type="InterPro" id="IPR036388">
    <property type="entry name" value="WH-like_DNA-bd_sf"/>
</dbReference>
<comment type="caution">
    <text evidence="6">The sequence shown here is derived from an EMBL/GenBank/DDBJ whole genome shotgun (WGS) entry which is preliminary data.</text>
</comment>
<keyword evidence="4" id="KW-0804">Transcription</keyword>
<dbReference type="GO" id="GO:0003677">
    <property type="term" value="F:DNA binding"/>
    <property type="evidence" value="ECO:0007669"/>
    <property type="project" value="UniProtKB-KW"/>
</dbReference>
<dbReference type="Gene3D" id="1.10.10.10">
    <property type="entry name" value="Winged helix-like DNA-binding domain superfamily/Winged helix DNA-binding domain"/>
    <property type="match status" value="1"/>
</dbReference>
<accession>A0AAE4K602</accession>
<dbReference type="RefSeq" id="WP_034341250.1">
    <property type="nucleotide sequence ID" value="NZ_JAVLSM010000026.1"/>
</dbReference>
<dbReference type="SUPFAM" id="SSF53850">
    <property type="entry name" value="Periplasmic binding protein-like II"/>
    <property type="match status" value="1"/>
</dbReference>
<protein>
    <submittedName>
        <fullName evidence="6">LysR family transcriptional regulator</fullName>
    </submittedName>
</protein>
<dbReference type="Gene3D" id="3.40.190.290">
    <property type="match status" value="1"/>
</dbReference>
<dbReference type="InterPro" id="IPR036390">
    <property type="entry name" value="WH_DNA-bd_sf"/>
</dbReference>